<dbReference type="Proteomes" id="UP001465668">
    <property type="component" value="Unassembled WGS sequence"/>
</dbReference>
<feature type="transmembrane region" description="Helical" evidence="2">
    <location>
        <begin position="92"/>
        <end position="115"/>
    </location>
</feature>
<name>A0ABR2XT13_9PEZI</name>
<accession>A0ABR2XT13</accession>
<gene>
    <name evidence="3" type="ORF">SCAR479_06463</name>
</gene>
<evidence type="ECO:0000313" key="3">
    <source>
        <dbReference type="EMBL" id="KAK9776725.1"/>
    </source>
</evidence>
<keyword evidence="2" id="KW-1133">Transmembrane helix</keyword>
<dbReference type="EMBL" id="JARVKM010000025">
    <property type="protein sequence ID" value="KAK9776725.1"/>
    <property type="molecule type" value="Genomic_DNA"/>
</dbReference>
<feature type="region of interest" description="Disordered" evidence="1">
    <location>
        <begin position="47"/>
        <end position="71"/>
    </location>
</feature>
<reference evidence="3 4" key="1">
    <citation type="submission" date="2024-02" db="EMBL/GenBank/DDBJ databases">
        <title>First draft genome assembly of two strains of Seiridium cardinale.</title>
        <authorList>
            <person name="Emiliani G."/>
            <person name="Scali E."/>
        </authorList>
    </citation>
    <scope>NUCLEOTIDE SEQUENCE [LARGE SCALE GENOMIC DNA]</scope>
    <source>
        <strain evidence="3 4">BM-138-000479</strain>
    </source>
</reference>
<evidence type="ECO:0000256" key="1">
    <source>
        <dbReference type="SAM" id="MobiDB-lite"/>
    </source>
</evidence>
<keyword evidence="4" id="KW-1185">Reference proteome</keyword>
<comment type="caution">
    <text evidence="3">The sequence shown here is derived from an EMBL/GenBank/DDBJ whole genome shotgun (WGS) entry which is preliminary data.</text>
</comment>
<proteinExistence type="predicted"/>
<sequence length="287" mass="29881">MAPRYDEAPEVAPHALPEVHHPPAAPELSPYGQQQLPLQQIHTPIKREDSNLGGYPPPTATTTPYGYNQPSPYAGTYPEPVRRSKSGTICGCTLLVFILSTIIALLSAAVIGLAAGTGVEASRANDAEASLSAIKAGGAAATTTVTAPASASTGDFNALDRNCTANSNGVTGTTYTSSFFNDATYTIYCNQDTPNNPLQSLFVGNFDDCMDACSSYSDYMPSNFPNSTATNSTCAGVSFIPAWTNRTTAVDGTAPGNCYLKPGVLNSTSLYSPTSGEETHAGIVRSS</sequence>
<keyword evidence="2" id="KW-0812">Transmembrane</keyword>
<evidence type="ECO:0000313" key="4">
    <source>
        <dbReference type="Proteomes" id="UP001465668"/>
    </source>
</evidence>
<evidence type="ECO:0000256" key="2">
    <source>
        <dbReference type="SAM" id="Phobius"/>
    </source>
</evidence>
<organism evidence="3 4">
    <name type="scientific">Seiridium cardinale</name>
    <dbReference type="NCBI Taxonomy" id="138064"/>
    <lineage>
        <taxon>Eukaryota</taxon>
        <taxon>Fungi</taxon>
        <taxon>Dikarya</taxon>
        <taxon>Ascomycota</taxon>
        <taxon>Pezizomycotina</taxon>
        <taxon>Sordariomycetes</taxon>
        <taxon>Xylariomycetidae</taxon>
        <taxon>Amphisphaeriales</taxon>
        <taxon>Sporocadaceae</taxon>
        <taxon>Seiridium</taxon>
    </lineage>
</organism>
<protein>
    <submittedName>
        <fullName evidence="3">Uncharacterized protein</fullName>
    </submittedName>
</protein>
<keyword evidence="2" id="KW-0472">Membrane</keyword>